<dbReference type="InterPro" id="IPR052043">
    <property type="entry name" value="PolySaccharide_Degr_Enz"/>
</dbReference>
<dbReference type="Proteomes" id="UP001589818">
    <property type="component" value="Unassembled WGS sequence"/>
</dbReference>
<dbReference type="PANTHER" id="PTHR33886:SF8">
    <property type="entry name" value="UNSATURATED RHAMNOGALACTURONAN HYDROLASE (EUROFUNG)"/>
    <property type="match status" value="1"/>
</dbReference>
<dbReference type="EMBL" id="JBHLVF010000028">
    <property type="protein sequence ID" value="MFC0392967.1"/>
    <property type="molecule type" value="Genomic_DNA"/>
</dbReference>
<protein>
    <submittedName>
        <fullName evidence="2">Glycoside hydrolase family 105 protein</fullName>
    </submittedName>
</protein>
<gene>
    <name evidence="2" type="ORF">ACFFJ8_16495</name>
</gene>
<keyword evidence="3" id="KW-1185">Reference proteome</keyword>
<accession>A0ABV6JAR3</accession>
<organism evidence="2 3">
    <name type="scientific">Paenibacillus mendelii</name>
    <dbReference type="NCBI Taxonomy" id="206163"/>
    <lineage>
        <taxon>Bacteria</taxon>
        <taxon>Bacillati</taxon>
        <taxon>Bacillota</taxon>
        <taxon>Bacilli</taxon>
        <taxon>Bacillales</taxon>
        <taxon>Paenibacillaceae</taxon>
        <taxon>Paenibacillus</taxon>
    </lineage>
</organism>
<keyword evidence="1 2" id="KW-0378">Hydrolase</keyword>
<dbReference type="GO" id="GO:0016787">
    <property type="term" value="F:hydrolase activity"/>
    <property type="evidence" value="ECO:0007669"/>
    <property type="project" value="UniProtKB-KW"/>
</dbReference>
<dbReference type="InterPro" id="IPR012341">
    <property type="entry name" value="6hp_glycosidase-like_sf"/>
</dbReference>
<dbReference type="SUPFAM" id="SSF48208">
    <property type="entry name" value="Six-hairpin glycosidases"/>
    <property type="match status" value="1"/>
</dbReference>
<proteinExistence type="predicted"/>
<comment type="caution">
    <text evidence="2">The sequence shown here is derived from an EMBL/GenBank/DDBJ whole genome shotgun (WGS) entry which is preliminary data.</text>
</comment>
<dbReference type="InterPro" id="IPR010905">
    <property type="entry name" value="Glyco_hydro_88"/>
</dbReference>
<reference evidence="2 3" key="1">
    <citation type="submission" date="2024-09" db="EMBL/GenBank/DDBJ databases">
        <authorList>
            <person name="Sun Q."/>
            <person name="Mori K."/>
        </authorList>
    </citation>
    <scope>NUCLEOTIDE SEQUENCE [LARGE SCALE GENOMIC DNA]</scope>
    <source>
        <strain evidence="2 3">CCM 4839</strain>
    </source>
</reference>
<evidence type="ECO:0000313" key="2">
    <source>
        <dbReference type="EMBL" id="MFC0392967.1"/>
    </source>
</evidence>
<dbReference type="PANTHER" id="PTHR33886">
    <property type="entry name" value="UNSATURATED RHAMNOGALACTURONAN HYDROLASE (EUROFUNG)"/>
    <property type="match status" value="1"/>
</dbReference>
<name>A0ABV6JAR3_9BACL</name>
<evidence type="ECO:0000313" key="3">
    <source>
        <dbReference type="Proteomes" id="UP001589818"/>
    </source>
</evidence>
<dbReference type="RefSeq" id="WP_204819035.1">
    <property type="nucleotide sequence ID" value="NZ_JANHOF010000018.1"/>
</dbReference>
<dbReference type="Pfam" id="PF07470">
    <property type="entry name" value="Glyco_hydro_88"/>
    <property type="match status" value="1"/>
</dbReference>
<evidence type="ECO:0000256" key="1">
    <source>
        <dbReference type="ARBA" id="ARBA00022801"/>
    </source>
</evidence>
<dbReference type="Gene3D" id="1.50.10.10">
    <property type="match status" value="1"/>
</dbReference>
<dbReference type="InterPro" id="IPR008928">
    <property type="entry name" value="6-hairpin_glycosidase_sf"/>
</dbReference>
<sequence length="349" mass="39371">MIMRSKEQIEQAASSVYAYMIRNHDGNWGMDLNQWDWVPGVGINAIHSYGVSSEREDVKQFVAAWLERNGRKAERVKVINAMAPFVIFPDMFRLTGDDGYKQTAVRIADWMIHEAPRTRERAFEHTVTENASFPEQVWADTIFMAVLFLARTARLTERTDYAEEAVNQLLVHMRLLQDPATGILFHGWNCGTGNHMSGARWTRGNGWVVIGMPEILGELNGLVELPDELFERYRKLADGLLHYQTADGLWHTVMDQPYFYQETSGSAAIACGLRKAVRSGLLDASYRMAAERGLEGVMRKIAYNGEVTGVSSGTPVKDTIDDYQGIPLIPTLYGQGLTLMLLSEWLRDS</sequence>